<accession>A0ABD2D2M5</accession>
<sequence length="124" mass="14429">MTLKRKNEKKKRFINEHIRTPSPILAYSEANELKFSNENIIINFSARLNLTWIEAVSSMARNRHPTVCQAVQASQSNDIYLYFGRMECLVYPNFGNEDWLTEIGRFPCLGSIGSVIEESRIDWR</sequence>
<evidence type="ECO:0000313" key="2">
    <source>
        <dbReference type="Proteomes" id="UP001607303"/>
    </source>
</evidence>
<gene>
    <name evidence="1" type="ORF">V1477_000118</name>
</gene>
<proteinExistence type="predicted"/>
<reference evidence="1 2" key="1">
    <citation type="journal article" date="2024" name="Ann. Entomol. Soc. Am.">
        <title>Genomic analyses of the southern and eastern yellowjacket wasps (Hymenoptera: Vespidae) reveal evolutionary signatures of social life.</title>
        <authorList>
            <person name="Catto M.A."/>
            <person name="Caine P.B."/>
            <person name="Orr S.E."/>
            <person name="Hunt B.G."/>
            <person name="Goodisman M.A.D."/>
        </authorList>
    </citation>
    <scope>NUCLEOTIDE SEQUENCE [LARGE SCALE GENOMIC DNA]</scope>
    <source>
        <strain evidence="1">232</strain>
        <tissue evidence="1">Head and thorax</tissue>
    </source>
</reference>
<keyword evidence="2" id="KW-1185">Reference proteome</keyword>
<dbReference type="Proteomes" id="UP001607303">
    <property type="component" value="Unassembled WGS sequence"/>
</dbReference>
<dbReference type="AlphaFoldDB" id="A0ABD2D2M5"/>
<comment type="caution">
    <text evidence="1">The sequence shown here is derived from an EMBL/GenBank/DDBJ whole genome shotgun (WGS) entry which is preliminary data.</text>
</comment>
<organism evidence="1 2">
    <name type="scientific">Vespula maculifrons</name>
    <name type="common">Eastern yellow jacket</name>
    <name type="synonym">Wasp</name>
    <dbReference type="NCBI Taxonomy" id="7453"/>
    <lineage>
        <taxon>Eukaryota</taxon>
        <taxon>Metazoa</taxon>
        <taxon>Ecdysozoa</taxon>
        <taxon>Arthropoda</taxon>
        <taxon>Hexapoda</taxon>
        <taxon>Insecta</taxon>
        <taxon>Pterygota</taxon>
        <taxon>Neoptera</taxon>
        <taxon>Endopterygota</taxon>
        <taxon>Hymenoptera</taxon>
        <taxon>Apocrita</taxon>
        <taxon>Aculeata</taxon>
        <taxon>Vespoidea</taxon>
        <taxon>Vespidae</taxon>
        <taxon>Vespinae</taxon>
        <taxon>Vespula</taxon>
    </lineage>
</organism>
<protein>
    <submittedName>
        <fullName evidence="1">Gem-associated protein 5 isoform X1</fullName>
    </submittedName>
</protein>
<name>A0ABD2D2M5_VESMC</name>
<dbReference type="EMBL" id="JAYRBN010000002">
    <property type="protein sequence ID" value="KAL2751642.1"/>
    <property type="molecule type" value="Genomic_DNA"/>
</dbReference>
<evidence type="ECO:0000313" key="1">
    <source>
        <dbReference type="EMBL" id="KAL2751642.1"/>
    </source>
</evidence>